<dbReference type="EMBL" id="FR823380">
    <property type="protein sequence ID" value="CBZ49678.1"/>
    <property type="molecule type" value="Genomic_DNA"/>
</dbReference>
<dbReference type="InParanoid" id="F0V7I7"/>
<dbReference type="RefSeq" id="XP_003879713.1">
    <property type="nucleotide sequence ID" value="XM_003879664.1"/>
</dbReference>
<feature type="signal peptide" evidence="2">
    <location>
        <begin position="1"/>
        <end position="43"/>
    </location>
</feature>
<evidence type="ECO:0000313" key="4">
    <source>
        <dbReference type="EMBL" id="CEL64262.1"/>
    </source>
</evidence>
<dbReference type="OMA" id="QNTALRW"/>
<dbReference type="OrthoDB" id="333100at2759"/>
<keyword evidence="2" id="KW-0732">Signal</keyword>
<feature type="chain" id="PRO_5007654881" description="Transmembrane protein" evidence="2">
    <location>
        <begin position="44"/>
        <end position="334"/>
    </location>
</feature>
<evidence type="ECO:0000313" key="3">
    <source>
        <dbReference type="EMBL" id="CBZ49678.1"/>
    </source>
</evidence>
<reference evidence="3" key="1">
    <citation type="submission" date="2011-02" db="EMBL/GenBank/DDBJ databases">
        <authorList>
            <person name="Aslett M."/>
        </authorList>
    </citation>
    <scope>NUCLEOTIDE SEQUENCE</scope>
    <source>
        <strain evidence="3">Liverpool</strain>
    </source>
</reference>
<reference evidence="4" key="4">
    <citation type="journal article" date="2015" name="PLoS ONE">
        <title>Comprehensive Evaluation of Toxoplasma gondii VEG and Neospora caninum LIV Genomes with Tachyzoite Stage Transcriptome and Proteome Defines Novel Transcript Features.</title>
        <authorList>
            <person name="Ramaprasad A."/>
            <person name="Mourier T."/>
            <person name="Naeem R."/>
            <person name="Malas T.B."/>
            <person name="Moussa E."/>
            <person name="Panigrahi A."/>
            <person name="Vermont S.J."/>
            <person name="Otto T.D."/>
            <person name="Wastling J."/>
            <person name="Pain A."/>
        </authorList>
    </citation>
    <scope>NUCLEOTIDE SEQUENCE</scope>
    <source>
        <strain evidence="4">Liverpool</strain>
    </source>
</reference>
<evidence type="ECO:0000256" key="1">
    <source>
        <dbReference type="SAM" id="MobiDB-lite"/>
    </source>
</evidence>
<proteinExistence type="predicted"/>
<reference evidence="3" key="2">
    <citation type="submission" date="2011-03" db="EMBL/GenBank/DDBJ databases">
        <title>Comparative genomics and transcriptomics of Neospora caninum and Toxoplasma gondii.</title>
        <authorList>
            <person name="Reid A.J."/>
            <person name="Sohal A."/>
            <person name="Harris D."/>
            <person name="Quail M."/>
            <person name="Sanders M."/>
            <person name="Berriman M."/>
            <person name="Wastling J.M."/>
            <person name="Pain A."/>
        </authorList>
    </citation>
    <scope>NUCLEOTIDE SEQUENCE</scope>
    <source>
        <strain evidence="3">Liverpool</strain>
    </source>
</reference>
<dbReference type="AlphaFoldDB" id="F0V7I7"/>
<dbReference type="PROSITE" id="PS51257">
    <property type="entry name" value="PROKAR_LIPOPROTEIN"/>
    <property type="match status" value="1"/>
</dbReference>
<dbReference type="Proteomes" id="UP000007494">
    <property type="component" value="Chromosome Ia"/>
</dbReference>
<dbReference type="eggNOG" id="ENOG502QZMX">
    <property type="taxonomic scope" value="Eukaryota"/>
</dbReference>
<evidence type="ECO:0000256" key="2">
    <source>
        <dbReference type="SAM" id="SignalP"/>
    </source>
</evidence>
<feature type="compositionally biased region" description="Basic and acidic residues" evidence="1">
    <location>
        <begin position="182"/>
        <end position="194"/>
    </location>
</feature>
<protein>
    <recommendedName>
        <fullName evidence="6">Transmembrane protein</fullName>
    </recommendedName>
</protein>
<name>F0V7I7_NEOCL</name>
<feature type="compositionally biased region" description="Basic and acidic residues" evidence="1">
    <location>
        <begin position="138"/>
        <end position="163"/>
    </location>
</feature>
<gene>
    <name evidence="4" type="ORF">BN1204_001660</name>
    <name evidence="3" type="ORF">NCLIV_001660</name>
</gene>
<evidence type="ECO:0000313" key="5">
    <source>
        <dbReference type="Proteomes" id="UP000007494"/>
    </source>
</evidence>
<keyword evidence="5" id="KW-1185">Reference proteome</keyword>
<sequence>MSSRASLGRPGVPGPPGRPRSILLLASLCSCLFQELIVSPVSAFRRSEGNLVRGTAVEKSTQNTALRWQPSGIDGRNHFHFEPVSFLGLLGDNREDEDGSASKTEDSATQAGSSTVAAEEQKAAEAESQQSESQGTAEKGHDSQDAPHAEPAKSEEQPTKEAHGANGKGVAASGQDDTVTGEGKKPEELTEQDFKQMSTSQGLSILLGQGKGMMQEAEHTLDGVNAVVSITDLMGKVRDDIRKDVEALNRTVTEEYQNIEQLRQLQDAQTAVLRSQLNYLIPLNRPEAPAQPEVAATAEQSGSSSSISFYGVFGAVCVAVVTIFLSEAHISSGN</sequence>
<accession>F0V7I7</accession>
<dbReference type="EMBL" id="LN714474">
    <property type="protein sequence ID" value="CEL64262.1"/>
    <property type="molecule type" value="Genomic_DNA"/>
</dbReference>
<organism evidence="3 5">
    <name type="scientific">Neospora caninum (strain Liverpool)</name>
    <dbReference type="NCBI Taxonomy" id="572307"/>
    <lineage>
        <taxon>Eukaryota</taxon>
        <taxon>Sar</taxon>
        <taxon>Alveolata</taxon>
        <taxon>Apicomplexa</taxon>
        <taxon>Conoidasida</taxon>
        <taxon>Coccidia</taxon>
        <taxon>Eucoccidiorida</taxon>
        <taxon>Eimeriorina</taxon>
        <taxon>Sarcocystidae</taxon>
        <taxon>Neospora</taxon>
    </lineage>
</organism>
<dbReference type="GeneID" id="13440537"/>
<evidence type="ECO:0008006" key="6">
    <source>
        <dbReference type="Google" id="ProtNLM"/>
    </source>
</evidence>
<feature type="compositionally biased region" description="Polar residues" evidence="1">
    <location>
        <begin position="107"/>
        <end position="116"/>
    </location>
</feature>
<reference evidence="5" key="3">
    <citation type="journal article" date="2012" name="PLoS Pathog.">
        <title>Comparative genomics of the apicomplexan parasites Toxoplasma gondii and Neospora caninum: Coccidia differing in host range and transmission strategy.</title>
        <authorList>
            <person name="Reid A.J."/>
            <person name="Vermont S.J."/>
            <person name="Cotton J.A."/>
            <person name="Harris D."/>
            <person name="Hill-Cawthorne G.A."/>
            <person name="Konen-Waisman S."/>
            <person name="Latham S.M."/>
            <person name="Mourier T."/>
            <person name="Norton R."/>
            <person name="Quail M.A."/>
            <person name="Sanders M."/>
            <person name="Shanmugam D."/>
            <person name="Sohal A."/>
            <person name="Wasmuth J.D."/>
            <person name="Brunk B."/>
            <person name="Grigg M.E."/>
            <person name="Howard J.C."/>
            <person name="Parkinson J."/>
            <person name="Roos D.S."/>
            <person name="Trees A.J."/>
            <person name="Berriman M."/>
            <person name="Pain A."/>
            <person name="Wastling J.M."/>
        </authorList>
    </citation>
    <scope>NUCLEOTIDE SEQUENCE [LARGE SCALE GENOMIC DNA]</scope>
    <source>
        <strain evidence="5">Liverpool</strain>
    </source>
</reference>
<dbReference type="VEuPathDB" id="ToxoDB:NCLIV_001660"/>
<feature type="region of interest" description="Disordered" evidence="1">
    <location>
        <begin position="90"/>
        <end position="197"/>
    </location>
</feature>